<evidence type="ECO:0000256" key="1">
    <source>
        <dbReference type="SAM" id="MobiDB-lite"/>
    </source>
</evidence>
<feature type="transmembrane region" description="Helical" evidence="2">
    <location>
        <begin position="250"/>
        <end position="276"/>
    </location>
</feature>
<evidence type="ECO:0000313" key="4">
    <source>
        <dbReference type="Proteomes" id="UP001163046"/>
    </source>
</evidence>
<proteinExistence type="predicted"/>
<organism evidence="3 4">
    <name type="scientific">Desmophyllum pertusum</name>
    <dbReference type="NCBI Taxonomy" id="174260"/>
    <lineage>
        <taxon>Eukaryota</taxon>
        <taxon>Metazoa</taxon>
        <taxon>Cnidaria</taxon>
        <taxon>Anthozoa</taxon>
        <taxon>Hexacorallia</taxon>
        <taxon>Scleractinia</taxon>
        <taxon>Caryophylliina</taxon>
        <taxon>Caryophylliidae</taxon>
        <taxon>Desmophyllum</taxon>
    </lineage>
</organism>
<dbReference type="GO" id="GO:0005789">
    <property type="term" value="C:endoplasmic reticulum membrane"/>
    <property type="evidence" value="ECO:0007669"/>
    <property type="project" value="TreeGrafter"/>
</dbReference>
<dbReference type="EMBL" id="MU827333">
    <property type="protein sequence ID" value="KAJ7354776.1"/>
    <property type="molecule type" value="Genomic_DNA"/>
</dbReference>
<dbReference type="PANTHER" id="PTHR13098:SF3">
    <property type="entry name" value="WOLFRAMIN"/>
    <property type="match status" value="1"/>
</dbReference>
<evidence type="ECO:0000256" key="2">
    <source>
        <dbReference type="SAM" id="Phobius"/>
    </source>
</evidence>
<feature type="region of interest" description="Disordered" evidence="1">
    <location>
        <begin position="108"/>
        <end position="133"/>
    </location>
</feature>
<keyword evidence="2" id="KW-1133">Transmembrane helix</keyword>
<dbReference type="GO" id="GO:0030968">
    <property type="term" value="P:endoplasmic reticulum unfolded protein response"/>
    <property type="evidence" value="ECO:0007669"/>
    <property type="project" value="TreeGrafter"/>
</dbReference>
<dbReference type="GO" id="GO:0055074">
    <property type="term" value="P:calcium ion homeostasis"/>
    <property type="evidence" value="ECO:0007669"/>
    <property type="project" value="TreeGrafter"/>
</dbReference>
<dbReference type="Proteomes" id="UP001163046">
    <property type="component" value="Unassembled WGS sequence"/>
</dbReference>
<keyword evidence="4" id="KW-1185">Reference proteome</keyword>
<dbReference type="AlphaFoldDB" id="A0A9X0CI43"/>
<keyword evidence="2" id="KW-0472">Membrane</keyword>
<evidence type="ECO:0000313" key="3">
    <source>
        <dbReference type="EMBL" id="KAJ7354776.1"/>
    </source>
</evidence>
<dbReference type="OrthoDB" id="5865303at2759"/>
<dbReference type="Pfam" id="PF20023">
    <property type="entry name" value="WSLR"/>
    <property type="match status" value="1"/>
</dbReference>
<name>A0A9X0CI43_9CNID</name>
<gene>
    <name evidence="3" type="primary">WFS1_1</name>
    <name evidence="3" type="ORF">OS493_030193</name>
</gene>
<keyword evidence="2" id="KW-0812">Transmembrane</keyword>
<dbReference type="PANTHER" id="PTHR13098">
    <property type="entry name" value="WOLFRAMIN"/>
    <property type="match status" value="1"/>
</dbReference>
<reference evidence="3" key="1">
    <citation type="submission" date="2023-01" db="EMBL/GenBank/DDBJ databases">
        <title>Genome assembly of the deep-sea coral Lophelia pertusa.</title>
        <authorList>
            <person name="Herrera S."/>
            <person name="Cordes E."/>
        </authorList>
    </citation>
    <scope>NUCLEOTIDE SEQUENCE</scope>
    <source>
        <strain evidence="3">USNM1676648</strain>
        <tissue evidence="3">Polyp</tissue>
    </source>
</reference>
<protein>
    <submittedName>
        <fullName evidence="3">Wolframin</fullName>
    </submittedName>
</protein>
<accession>A0A9X0CI43</accession>
<sequence>MEEKISQAKELLQFPDSEKKEEGVRMLIGISKQGNQDATTILAKCLEGREGITPENEHEVKWCIKTSAEEKRLQHAVEDLYNSMKKYGEDKVALQDIDEALKKTEAKLKEKETDSQGDINSSEEEEEKKKEQQEMRQVVGLMSLLINALTVGGQDEFTLSELKDTAMSYAKGDIPEVVTVLSKEDMETFKKASALEKIMKFPQQSLESAKHFILVKISKEGSSFLKSLIPTSQIQMLFLLYIYSHLTSEFLWFLVPLVIFYISFLSLVVFSLQMFYGREALRQLKSVSELMKKVSNHFHTFCIYY</sequence>
<dbReference type="InterPro" id="IPR045458">
    <property type="entry name" value="Wolframin_Sel1-like_rpt"/>
</dbReference>
<dbReference type="PRINTS" id="PR02060">
    <property type="entry name" value="WOLFFAMILY"/>
</dbReference>
<comment type="caution">
    <text evidence="3">The sequence shown here is derived from an EMBL/GenBank/DDBJ whole genome shotgun (WGS) entry which is preliminary data.</text>
</comment>
<dbReference type="InterPro" id="IPR026209">
    <property type="entry name" value="Wolframin_fam"/>
</dbReference>